<accession>A0A5N6Q0Y9</accession>
<keyword evidence="2" id="KW-1185">Reference proteome</keyword>
<evidence type="ECO:0000313" key="1">
    <source>
        <dbReference type="EMBL" id="KAD7478259.1"/>
    </source>
</evidence>
<reference evidence="1 2" key="1">
    <citation type="submission" date="2019-05" db="EMBL/GenBank/DDBJ databases">
        <title>Mikania micrantha, genome provides insights into the molecular mechanism of rapid growth.</title>
        <authorList>
            <person name="Liu B."/>
        </authorList>
    </citation>
    <scope>NUCLEOTIDE SEQUENCE [LARGE SCALE GENOMIC DNA]</scope>
    <source>
        <strain evidence="1">NLD-2019</strain>
        <tissue evidence="1">Leaf</tissue>
    </source>
</reference>
<sequence length="162" mass="18962">MQNGGAGILISKIVSVKTELKYWYDDDLNLVIHEKRLKHYSNSISHSLKQVWGGKRKGIASSFGTAARPNKRSNLRLQDESVEEEEQQQRVTWRQNRRGTIDIIEGTQHSRLSRYPLAQQPERFNQRLNSLGKRPEGFLIERDFTYADYRVFDIPQKFERLG</sequence>
<gene>
    <name evidence="1" type="ORF">E3N88_01395</name>
</gene>
<dbReference type="Proteomes" id="UP000326396">
    <property type="component" value="Linkage Group LG1"/>
</dbReference>
<comment type="caution">
    <text evidence="1">The sequence shown here is derived from an EMBL/GenBank/DDBJ whole genome shotgun (WGS) entry which is preliminary data.</text>
</comment>
<organism evidence="1 2">
    <name type="scientific">Mikania micrantha</name>
    <name type="common">bitter vine</name>
    <dbReference type="NCBI Taxonomy" id="192012"/>
    <lineage>
        <taxon>Eukaryota</taxon>
        <taxon>Viridiplantae</taxon>
        <taxon>Streptophyta</taxon>
        <taxon>Embryophyta</taxon>
        <taxon>Tracheophyta</taxon>
        <taxon>Spermatophyta</taxon>
        <taxon>Magnoliopsida</taxon>
        <taxon>eudicotyledons</taxon>
        <taxon>Gunneridae</taxon>
        <taxon>Pentapetalae</taxon>
        <taxon>asterids</taxon>
        <taxon>campanulids</taxon>
        <taxon>Asterales</taxon>
        <taxon>Asteraceae</taxon>
        <taxon>Asteroideae</taxon>
        <taxon>Heliantheae alliance</taxon>
        <taxon>Eupatorieae</taxon>
        <taxon>Mikania</taxon>
    </lineage>
</organism>
<name>A0A5N6Q0Y9_9ASTR</name>
<evidence type="ECO:0000313" key="2">
    <source>
        <dbReference type="Proteomes" id="UP000326396"/>
    </source>
</evidence>
<proteinExistence type="predicted"/>
<dbReference type="AlphaFoldDB" id="A0A5N6Q0Y9"/>
<dbReference type="EMBL" id="SZYD01000001">
    <property type="protein sequence ID" value="KAD7478259.1"/>
    <property type="molecule type" value="Genomic_DNA"/>
</dbReference>
<protein>
    <submittedName>
        <fullName evidence="1">Uncharacterized protein</fullName>
    </submittedName>
</protein>